<name>A0A2I0J077_PUNGR</name>
<dbReference type="Proteomes" id="UP000233551">
    <property type="component" value="Unassembled WGS sequence"/>
</dbReference>
<protein>
    <submittedName>
        <fullName evidence="2">Uncharacterized protein</fullName>
    </submittedName>
</protein>
<keyword evidence="3" id="KW-1185">Reference proteome</keyword>
<gene>
    <name evidence="2" type="ORF">CRG98_029985</name>
</gene>
<feature type="region of interest" description="Disordered" evidence="1">
    <location>
        <begin position="50"/>
        <end position="74"/>
    </location>
</feature>
<dbReference type="EMBL" id="PGOL01002220">
    <property type="protein sequence ID" value="PKI49624.1"/>
    <property type="molecule type" value="Genomic_DNA"/>
</dbReference>
<evidence type="ECO:0000256" key="1">
    <source>
        <dbReference type="SAM" id="MobiDB-lite"/>
    </source>
</evidence>
<evidence type="ECO:0000313" key="3">
    <source>
        <dbReference type="Proteomes" id="UP000233551"/>
    </source>
</evidence>
<dbReference type="AlphaFoldDB" id="A0A2I0J077"/>
<accession>A0A2I0J077</accession>
<evidence type="ECO:0000313" key="2">
    <source>
        <dbReference type="EMBL" id="PKI49624.1"/>
    </source>
</evidence>
<reference evidence="2 3" key="1">
    <citation type="submission" date="2017-11" db="EMBL/GenBank/DDBJ databases">
        <title>De-novo sequencing of pomegranate (Punica granatum L.) genome.</title>
        <authorList>
            <person name="Akparov Z."/>
            <person name="Amiraslanov A."/>
            <person name="Hajiyeva S."/>
            <person name="Abbasov M."/>
            <person name="Kaur K."/>
            <person name="Hamwieh A."/>
            <person name="Solovyev V."/>
            <person name="Salamov A."/>
            <person name="Braich B."/>
            <person name="Kosarev P."/>
            <person name="Mahmoud A."/>
            <person name="Hajiyev E."/>
            <person name="Babayeva S."/>
            <person name="Izzatullayeva V."/>
            <person name="Mammadov A."/>
            <person name="Mammadov A."/>
            <person name="Sharifova S."/>
            <person name="Ojaghi J."/>
            <person name="Eynullazada K."/>
            <person name="Bayramov B."/>
            <person name="Abdulazimova A."/>
            <person name="Shahmuradov I."/>
        </authorList>
    </citation>
    <scope>NUCLEOTIDE SEQUENCE [LARGE SCALE GENOMIC DNA]</scope>
    <source>
        <strain evidence="3">cv. AG2017</strain>
        <tissue evidence="2">Leaf</tissue>
    </source>
</reference>
<sequence>MMVLPKWLRRGTPTIPGHPVIMRPPGFHRATQRNREGISSRQKRLHSEKLCSGGGMTGAKRSISERSSAIPQEDPVYRSLGEHDHVSDDVLDECVVHRPESPLDAHDVLPWRRDCFEPKTGSRAVHPYLDGGDAGLTFLESNQCNVLSLF</sequence>
<comment type="caution">
    <text evidence="2">The sequence shown here is derived from an EMBL/GenBank/DDBJ whole genome shotgun (WGS) entry which is preliminary data.</text>
</comment>
<proteinExistence type="predicted"/>
<organism evidence="2 3">
    <name type="scientific">Punica granatum</name>
    <name type="common">Pomegranate</name>
    <dbReference type="NCBI Taxonomy" id="22663"/>
    <lineage>
        <taxon>Eukaryota</taxon>
        <taxon>Viridiplantae</taxon>
        <taxon>Streptophyta</taxon>
        <taxon>Embryophyta</taxon>
        <taxon>Tracheophyta</taxon>
        <taxon>Spermatophyta</taxon>
        <taxon>Magnoliopsida</taxon>
        <taxon>eudicotyledons</taxon>
        <taxon>Gunneridae</taxon>
        <taxon>Pentapetalae</taxon>
        <taxon>rosids</taxon>
        <taxon>malvids</taxon>
        <taxon>Myrtales</taxon>
        <taxon>Lythraceae</taxon>
        <taxon>Punica</taxon>
    </lineage>
</organism>